<sequence>MKPKRLAPRQRNLIIKSWNKTAKTKVGKDIFVAIFNEAEELKPIFGIQPGLKGKKLRCDQRFVTHTDLFIDTFDFVIRNLDDISMVVENAEQLGRRHAALNIENFRPEYWSIFTECIVENVAETNDKETQIAWRQLVLTLIFYMKMGYERESLRMTRNAQNLMASRNLTPSPLLPNPDIPMLGNWETFSSTLISDPFLDEAEKFKDDFESTTTEFCDSLDSLSNEPISSKSSVTSLEPIYSYSVDDSDSLDDRAASSSTLNSIYDINPLDDNDVFAPDLSLFDESSTLTNSFNSTWNPKATVNEISKTSVEKSLKPSNESTSSLSTASNNVGTKILRVSEPSSAKLQPILLQPESKIIKMTVVSAATPVHEAIKAAGIGLHPSTHFKTIKVINQHPKRQQQIPTRIVVIKKPVIPATPTTAVTTTTMYMPFRNANNIFSRSSRVYWNQKIPDSNNEWESDMPVLTREAPFRPEQLSSSSKRTTFASTSSSRPYQIFECPKCQKNLPSKHALAKHLHIHDPPRYKCSQCEKMFYDRTKLRRHQIVHSAEKRYECGICGSKFSLEQNLRVHMRIHQGLTSYFCEECKHGFTQLANFINHVHVNSQKPIRKLPSILKASTQ</sequence>
<evidence type="ECO:0000313" key="1">
    <source>
        <dbReference type="Proteomes" id="UP000887579"/>
    </source>
</evidence>
<organism evidence="1 2">
    <name type="scientific">Panagrolaimus sp. ES5</name>
    <dbReference type="NCBI Taxonomy" id="591445"/>
    <lineage>
        <taxon>Eukaryota</taxon>
        <taxon>Metazoa</taxon>
        <taxon>Ecdysozoa</taxon>
        <taxon>Nematoda</taxon>
        <taxon>Chromadorea</taxon>
        <taxon>Rhabditida</taxon>
        <taxon>Tylenchina</taxon>
        <taxon>Panagrolaimomorpha</taxon>
        <taxon>Panagrolaimoidea</taxon>
        <taxon>Panagrolaimidae</taxon>
        <taxon>Panagrolaimus</taxon>
    </lineage>
</organism>
<proteinExistence type="predicted"/>
<dbReference type="Proteomes" id="UP000887579">
    <property type="component" value="Unplaced"/>
</dbReference>
<accession>A0AC34FLG9</accession>
<protein>
    <submittedName>
        <fullName evidence="2">Globin family profile domain-containing protein</fullName>
    </submittedName>
</protein>
<evidence type="ECO:0000313" key="2">
    <source>
        <dbReference type="WBParaSite" id="ES5_v2.g17467.t1"/>
    </source>
</evidence>
<name>A0AC34FLG9_9BILA</name>
<dbReference type="WBParaSite" id="ES5_v2.g17467.t1">
    <property type="protein sequence ID" value="ES5_v2.g17467.t1"/>
    <property type="gene ID" value="ES5_v2.g17467"/>
</dbReference>
<reference evidence="2" key="1">
    <citation type="submission" date="2022-11" db="UniProtKB">
        <authorList>
            <consortium name="WormBaseParasite"/>
        </authorList>
    </citation>
    <scope>IDENTIFICATION</scope>
</reference>